<keyword evidence="8" id="KW-1185">Reference proteome</keyword>
<feature type="compositionally biased region" description="Basic and acidic residues" evidence="6">
    <location>
        <begin position="57"/>
        <end position="73"/>
    </location>
</feature>
<comment type="caution">
    <text evidence="7">The sequence shown here is derived from an EMBL/GenBank/DDBJ whole genome shotgun (WGS) entry which is preliminary data.</text>
</comment>
<organism evidence="7 8">
    <name type="scientific">Daphnia galeata</name>
    <dbReference type="NCBI Taxonomy" id="27404"/>
    <lineage>
        <taxon>Eukaryota</taxon>
        <taxon>Metazoa</taxon>
        <taxon>Ecdysozoa</taxon>
        <taxon>Arthropoda</taxon>
        <taxon>Crustacea</taxon>
        <taxon>Branchiopoda</taxon>
        <taxon>Diplostraca</taxon>
        <taxon>Cladocera</taxon>
        <taxon>Anomopoda</taxon>
        <taxon>Daphniidae</taxon>
        <taxon>Daphnia</taxon>
    </lineage>
</organism>
<dbReference type="Proteomes" id="UP000789390">
    <property type="component" value="Unassembled WGS sequence"/>
</dbReference>
<dbReference type="PANTHER" id="PTHR14152">
    <property type="entry name" value="SQUAMOUS CELL CARCINOMA ANTIGEN RECOGNISED BY CYTOTOXIC T LYMPHOCYTES"/>
    <property type="match status" value="1"/>
</dbReference>
<dbReference type="AlphaFoldDB" id="A0A8J2RQ69"/>
<sequence length="694" mass="79721">MSARKGNHSNLGNVERPIANSTNDTSISIEETNRIRAELGLKPLEVEGQNSNNVEASSDKKDVHVPAENLREKKATEELRRKLDERREKRQIEQRLAQVRTLAYATADDDNAVSWVEKSRRIQKEKEEAKKRAKMLEEMDEAFGVGDIVSTELIKQKAKAYTSRDLRGLKVEHDREMIAEGKEVVLTLKDQSILQEEGDVLVNVNLVDVERYKKNNEIKKQRPGYQPYEEEEVNELGLPKPKLLLAKYDTEIDGEKHDSFVLGKIGDEEAKIKSQKLMKEKLQLQQKKIESLVSRPLQIASEYYTAEEMVSFKKVKRRVKKVRSKGDRILKADDLIQETQEEITSSDLGSRSRKKKMVEEATEDLSGFKITVDESLKEIRQALLKANKLKERKVEQWDINTITRSIKREPFEETEGTEEDPLKSSITLNATAEFCRTLGDIPTYGMAGNRDEDEDELMDFERQLAEERRRNQEKEERKREAERLQERGGWNVLERENEQGSDDSMDIDHNEKDNATVILDEEPDVGSGMAAALKLAMSKGYLEKEEKKRIVISKSAQELQAQRYTIEDKATEDDKYSRRNRFDGPVVEFKDKEGYKPLPKLEYIDDNGKAMSTKEAFRHLSHKFHGKGSGKLKSEKRAKKDEDKMLMNRMSSTDTPLNTLKKLQDKQKELQSPYVVLSGKMAPTSIVKPGKGKK</sequence>
<proteinExistence type="inferred from homology"/>
<feature type="compositionally biased region" description="Polar residues" evidence="6">
    <location>
        <begin position="19"/>
        <end position="29"/>
    </location>
</feature>
<feature type="region of interest" description="Disordered" evidence="6">
    <location>
        <begin position="466"/>
        <end position="509"/>
    </location>
</feature>
<dbReference type="Pfam" id="PF03343">
    <property type="entry name" value="SART-1"/>
    <property type="match status" value="1"/>
</dbReference>
<dbReference type="EMBL" id="CAKKLH010000135">
    <property type="protein sequence ID" value="CAH0104381.1"/>
    <property type="molecule type" value="Genomic_DNA"/>
</dbReference>
<dbReference type="GO" id="GO:0000481">
    <property type="term" value="P:maturation of 5S rRNA"/>
    <property type="evidence" value="ECO:0007669"/>
    <property type="project" value="TreeGrafter"/>
</dbReference>
<feature type="region of interest" description="Disordered" evidence="6">
    <location>
        <begin position="1"/>
        <end position="29"/>
    </location>
</feature>
<feature type="region of interest" description="Disordered" evidence="6">
    <location>
        <begin position="44"/>
        <end position="73"/>
    </location>
</feature>
<evidence type="ECO:0000256" key="3">
    <source>
        <dbReference type="ARBA" id="ARBA00022664"/>
    </source>
</evidence>
<evidence type="ECO:0000256" key="5">
    <source>
        <dbReference type="ARBA" id="ARBA00023242"/>
    </source>
</evidence>
<keyword evidence="5" id="KW-0539">Nucleus</keyword>
<comment type="similarity">
    <text evidence="2">Belongs to the SNU66/SART1 family.</text>
</comment>
<comment type="subcellular location">
    <subcellularLocation>
        <location evidence="1">Nucleus</location>
    </subcellularLocation>
</comment>
<dbReference type="GO" id="GO:0046540">
    <property type="term" value="C:U4/U6 x U5 tri-snRNP complex"/>
    <property type="evidence" value="ECO:0007669"/>
    <property type="project" value="InterPro"/>
</dbReference>
<dbReference type="InterPro" id="IPR045347">
    <property type="entry name" value="HIND"/>
</dbReference>
<feature type="region of interest" description="Disordered" evidence="6">
    <location>
        <begin position="624"/>
        <end position="666"/>
    </location>
</feature>
<dbReference type="OrthoDB" id="5583at2759"/>
<feature type="compositionally biased region" description="Basic and acidic residues" evidence="6">
    <location>
        <begin position="466"/>
        <end position="486"/>
    </location>
</feature>
<dbReference type="InterPro" id="IPR005011">
    <property type="entry name" value="SNU66/SART1"/>
</dbReference>
<dbReference type="PANTHER" id="PTHR14152:SF5">
    <property type="entry name" value="U4_U6.U5 TRI-SNRNP-ASSOCIATED PROTEIN 1"/>
    <property type="match status" value="1"/>
</dbReference>
<keyword evidence="4" id="KW-0508">mRNA splicing</keyword>
<dbReference type="Pfam" id="PF19252">
    <property type="entry name" value="HIND"/>
    <property type="match status" value="1"/>
</dbReference>
<evidence type="ECO:0000313" key="7">
    <source>
        <dbReference type="EMBL" id="CAH0104381.1"/>
    </source>
</evidence>
<feature type="compositionally biased region" description="Basic and acidic residues" evidence="6">
    <location>
        <begin position="632"/>
        <end position="646"/>
    </location>
</feature>
<name>A0A8J2RQ69_9CRUS</name>
<feature type="compositionally biased region" description="Polar residues" evidence="6">
    <location>
        <begin position="649"/>
        <end position="658"/>
    </location>
</feature>
<evidence type="ECO:0008006" key="9">
    <source>
        <dbReference type="Google" id="ProtNLM"/>
    </source>
</evidence>
<evidence type="ECO:0000256" key="1">
    <source>
        <dbReference type="ARBA" id="ARBA00004123"/>
    </source>
</evidence>
<evidence type="ECO:0000256" key="6">
    <source>
        <dbReference type="SAM" id="MobiDB-lite"/>
    </source>
</evidence>
<accession>A0A8J2RQ69</accession>
<evidence type="ECO:0000256" key="2">
    <source>
        <dbReference type="ARBA" id="ARBA00006076"/>
    </source>
</evidence>
<keyword evidence="3" id="KW-0507">mRNA processing</keyword>
<reference evidence="7" key="1">
    <citation type="submission" date="2021-11" db="EMBL/GenBank/DDBJ databases">
        <authorList>
            <person name="Schell T."/>
        </authorList>
    </citation>
    <scope>NUCLEOTIDE SEQUENCE</scope>
    <source>
        <strain evidence="7">M5</strain>
    </source>
</reference>
<gene>
    <name evidence="7" type="ORF">DGAL_LOCUS7278</name>
</gene>
<evidence type="ECO:0000256" key="4">
    <source>
        <dbReference type="ARBA" id="ARBA00023187"/>
    </source>
</evidence>
<evidence type="ECO:0000313" key="8">
    <source>
        <dbReference type="Proteomes" id="UP000789390"/>
    </source>
</evidence>
<protein>
    <recommendedName>
        <fullName evidence="9">U4/U6.U5 tri-snRNP-associated protein 1</fullName>
    </recommendedName>
</protein>
<dbReference type="GO" id="GO:0045292">
    <property type="term" value="P:mRNA cis splicing, via spliceosome"/>
    <property type="evidence" value="ECO:0007669"/>
    <property type="project" value="TreeGrafter"/>
</dbReference>